<evidence type="ECO:0000313" key="3">
    <source>
        <dbReference type="EMBL" id="NEK59585.1"/>
    </source>
</evidence>
<comment type="caution">
    <text evidence="3">The sequence shown here is derived from an EMBL/GenBank/DDBJ whole genome shotgun (WGS) entry which is preliminary data.</text>
</comment>
<protein>
    <submittedName>
        <fullName evidence="3">CoA transferase</fullName>
    </submittedName>
</protein>
<accession>A0A7K3W3Y2</accession>
<dbReference type="AlphaFoldDB" id="A0A7K3W3Y2"/>
<dbReference type="SUPFAM" id="SSF89796">
    <property type="entry name" value="CoA-transferase family III (CaiB/BaiF)"/>
    <property type="match status" value="1"/>
</dbReference>
<organism evidence="3 4">
    <name type="scientific">Geodermatophilus sabuli</name>
    <dbReference type="NCBI Taxonomy" id="1564158"/>
    <lineage>
        <taxon>Bacteria</taxon>
        <taxon>Bacillati</taxon>
        <taxon>Actinomycetota</taxon>
        <taxon>Actinomycetes</taxon>
        <taxon>Geodermatophilales</taxon>
        <taxon>Geodermatophilaceae</taxon>
        <taxon>Geodermatophilus</taxon>
    </lineage>
</organism>
<dbReference type="InterPro" id="IPR044855">
    <property type="entry name" value="CoA-Trfase_III_dom3_sf"/>
</dbReference>
<feature type="compositionally biased region" description="Polar residues" evidence="2">
    <location>
        <begin position="391"/>
        <end position="403"/>
    </location>
</feature>
<sequence>MDGIRVLDVSQGAAGPTAAAILGDHGADVVKVEPTTGEWGRGLGPPFWHGSAVASQGMNRNKRGLALDLKAPGGADVFRRLAGRSDVLLESFRPGVMDRLGLGPAALTEAVPQLVYCSITAFGSSGPLRDKPGVDGVLQAMSGFMSITGIEGAEPVKAGLPAADMTTGLQAAQGVLLALLARQRTGRGQHVSVSLLDSMLAFQQVPLTMYLDSRELPRKPGSGAAYSTPNEAYRTRDGAIMIAAYTPERWRTLCTTLGRPDLVDDPRFIDNAARMRHRAQLRVELEGRLSTRDTADWLPRLEAADLMCAPILDYEALVASEQVAVNGMIASLPHPLGAIETIGVPIRLSATPAPPLGSAPLVGEHTAEVLAELGYSAPEITRLQDDGVVLQRSTNDQAATAPQSAARLPGGAIRTTSWRSASHERPR</sequence>
<proteinExistence type="predicted"/>
<dbReference type="EMBL" id="JAAGWF010000019">
    <property type="protein sequence ID" value="NEK59585.1"/>
    <property type="molecule type" value="Genomic_DNA"/>
</dbReference>
<dbReference type="GO" id="GO:0008410">
    <property type="term" value="F:CoA-transferase activity"/>
    <property type="evidence" value="ECO:0007669"/>
    <property type="project" value="TreeGrafter"/>
</dbReference>
<evidence type="ECO:0000256" key="1">
    <source>
        <dbReference type="ARBA" id="ARBA00022679"/>
    </source>
</evidence>
<gene>
    <name evidence="3" type="ORF">GCU56_17140</name>
</gene>
<keyword evidence="4" id="KW-1185">Reference proteome</keyword>
<dbReference type="Gene3D" id="3.30.1540.10">
    <property type="entry name" value="formyl-coa transferase, domain 3"/>
    <property type="match status" value="1"/>
</dbReference>
<dbReference type="Gene3D" id="3.40.50.10540">
    <property type="entry name" value="Crotonobetainyl-coa:carnitine coa-transferase, domain 1"/>
    <property type="match status" value="1"/>
</dbReference>
<keyword evidence="1 3" id="KW-0808">Transferase</keyword>
<dbReference type="InterPro" id="IPR023606">
    <property type="entry name" value="CoA-Trfase_III_dom_1_sf"/>
</dbReference>
<reference evidence="3 4" key="1">
    <citation type="submission" date="2020-02" db="EMBL/GenBank/DDBJ databases">
        <title>Geodermatophilus sabuli CPCC 205279 I12A-02694.</title>
        <authorList>
            <person name="Jiang Z."/>
        </authorList>
    </citation>
    <scope>NUCLEOTIDE SEQUENCE [LARGE SCALE GENOMIC DNA]</scope>
    <source>
        <strain evidence="3 4">I12A-02694</strain>
    </source>
</reference>
<evidence type="ECO:0000313" key="4">
    <source>
        <dbReference type="Proteomes" id="UP000470246"/>
    </source>
</evidence>
<dbReference type="PANTHER" id="PTHR48207">
    <property type="entry name" value="SUCCINATE--HYDROXYMETHYLGLUTARATE COA-TRANSFERASE"/>
    <property type="match status" value="1"/>
</dbReference>
<dbReference type="InterPro" id="IPR003673">
    <property type="entry name" value="CoA-Trfase_fam_III"/>
</dbReference>
<name>A0A7K3W3Y2_9ACTN</name>
<dbReference type="InterPro" id="IPR050483">
    <property type="entry name" value="CoA-transferase_III_domain"/>
</dbReference>
<feature type="region of interest" description="Disordered" evidence="2">
    <location>
        <begin position="391"/>
        <end position="427"/>
    </location>
</feature>
<dbReference type="PANTHER" id="PTHR48207:SF3">
    <property type="entry name" value="SUCCINATE--HYDROXYMETHYLGLUTARATE COA-TRANSFERASE"/>
    <property type="match status" value="1"/>
</dbReference>
<dbReference type="Proteomes" id="UP000470246">
    <property type="component" value="Unassembled WGS sequence"/>
</dbReference>
<dbReference type="Pfam" id="PF02515">
    <property type="entry name" value="CoA_transf_3"/>
    <property type="match status" value="1"/>
</dbReference>
<evidence type="ECO:0000256" key="2">
    <source>
        <dbReference type="SAM" id="MobiDB-lite"/>
    </source>
</evidence>